<feature type="chain" id="PRO_5047057628" description="PASTA domain-containing protein" evidence="2">
    <location>
        <begin position="21"/>
        <end position="133"/>
    </location>
</feature>
<keyword evidence="4" id="KW-1185">Reference proteome</keyword>
<evidence type="ECO:0000313" key="3">
    <source>
        <dbReference type="EMBL" id="MDA0140263.1"/>
    </source>
</evidence>
<reference evidence="3" key="1">
    <citation type="submission" date="2022-10" db="EMBL/GenBank/DDBJ databases">
        <title>The WGS of Solirubrobacter sp. CPCC 204708.</title>
        <authorList>
            <person name="Jiang Z."/>
        </authorList>
    </citation>
    <scope>NUCLEOTIDE SEQUENCE</scope>
    <source>
        <strain evidence="3">CPCC 204708</strain>
    </source>
</reference>
<evidence type="ECO:0000256" key="2">
    <source>
        <dbReference type="SAM" id="SignalP"/>
    </source>
</evidence>
<gene>
    <name evidence="3" type="ORF">OJ962_22380</name>
</gene>
<protein>
    <recommendedName>
        <fullName evidence="5">PASTA domain-containing protein</fullName>
    </recommendedName>
</protein>
<evidence type="ECO:0000256" key="1">
    <source>
        <dbReference type="SAM" id="MobiDB-lite"/>
    </source>
</evidence>
<feature type="compositionally biased region" description="Polar residues" evidence="1">
    <location>
        <begin position="101"/>
        <end position="113"/>
    </location>
</feature>
<feature type="signal peptide" evidence="2">
    <location>
        <begin position="1"/>
        <end position="20"/>
    </location>
</feature>
<evidence type="ECO:0008006" key="5">
    <source>
        <dbReference type="Google" id="ProtNLM"/>
    </source>
</evidence>
<name>A0ABT4RPC8_9ACTN</name>
<feature type="compositionally biased region" description="Gly residues" evidence="1">
    <location>
        <begin position="120"/>
        <end position="133"/>
    </location>
</feature>
<dbReference type="PROSITE" id="PS51257">
    <property type="entry name" value="PROKAR_LIPOPROTEIN"/>
    <property type="match status" value="1"/>
</dbReference>
<dbReference type="RefSeq" id="WP_202956859.1">
    <property type="nucleotide sequence ID" value="NZ_JAPCID010000036.1"/>
</dbReference>
<feature type="region of interest" description="Disordered" evidence="1">
    <location>
        <begin position="96"/>
        <end position="133"/>
    </location>
</feature>
<sequence length="133" mass="13551">MVRRRAAVALLASAALAAAACGPPQDTPESGRYQRWPCPPAADAVPADKTLDARALATETLDDAAEIARGYGCRVRVVSRDGMTLARDVAPPRVIDVGSVTAASSGSRTSGNPENEKSPPGGGLSGSRYDCGG</sequence>
<keyword evidence="2" id="KW-0732">Signal</keyword>
<dbReference type="EMBL" id="JAPCID010000036">
    <property type="protein sequence ID" value="MDA0140263.1"/>
    <property type="molecule type" value="Genomic_DNA"/>
</dbReference>
<evidence type="ECO:0000313" key="4">
    <source>
        <dbReference type="Proteomes" id="UP001147700"/>
    </source>
</evidence>
<dbReference type="Proteomes" id="UP001147700">
    <property type="component" value="Unassembled WGS sequence"/>
</dbReference>
<accession>A0ABT4RPC8</accession>
<comment type="caution">
    <text evidence="3">The sequence shown here is derived from an EMBL/GenBank/DDBJ whole genome shotgun (WGS) entry which is preliminary data.</text>
</comment>
<feature type="region of interest" description="Disordered" evidence="1">
    <location>
        <begin position="21"/>
        <end position="45"/>
    </location>
</feature>
<organism evidence="3 4">
    <name type="scientific">Solirubrobacter deserti</name>
    <dbReference type="NCBI Taxonomy" id="2282478"/>
    <lineage>
        <taxon>Bacteria</taxon>
        <taxon>Bacillati</taxon>
        <taxon>Actinomycetota</taxon>
        <taxon>Thermoleophilia</taxon>
        <taxon>Solirubrobacterales</taxon>
        <taxon>Solirubrobacteraceae</taxon>
        <taxon>Solirubrobacter</taxon>
    </lineage>
</organism>
<proteinExistence type="predicted"/>